<sequence length="84" mass="10054">MSIILTWLIIIIAIMYWILNKFVKFMTVGHLKLKDLIRAGLWSMIGIFIWKKLHPNEDIPDRFNSEINKYKELLAQTQKNHDKN</sequence>
<name>A0A0G9FA07_LACPN</name>
<protein>
    <submittedName>
        <fullName evidence="1">Uncharacterized protein</fullName>
    </submittedName>
</protein>
<accession>A0A0G9FA07</accession>
<organism evidence="1">
    <name type="scientific">Lactiplantibacillus plantarum</name>
    <name type="common">Lactobacillus plantarum</name>
    <dbReference type="NCBI Taxonomy" id="1590"/>
    <lineage>
        <taxon>Bacteria</taxon>
        <taxon>Bacillati</taxon>
        <taxon>Bacillota</taxon>
        <taxon>Bacilli</taxon>
        <taxon>Lactobacillales</taxon>
        <taxon>Lactobacillaceae</taxon>
        <taxon>Lactiplantibacillus</taxon>
    </lineage>
</organism>
<proteinExistence type="predicted"/>
<geneLocation type="plasmid" evidence="1">
    <name>pBM2</name>
</geneLocation>
<dbReference type="RefSeq" id="WP_003642782.1">
    <property type="nucleotide sequence ID" value="NZ_BAAFRT010000007.1"/>
</dbReference>
<dbReference type="PATRIC" id="fig|1590.155.peg.2194"/>
<dbReference type="AlphaFoldDB" id="A0A0G9FA07"/>
<evidence type="ECO:0000313" key="1">
    <source>
        <dbReference type="EMBL" id="ALO75834.1"/>
    </source>
</evidence>
<reference evidence="1" key="1">
    <citation type="submission" date="2015-06" db="EMBL/GenBank/DDBJ databases">
        <title>Sequence analysis and characterization of plasmids derived from Lactobacillus plantarum BM4.</title>
        <authorList>
            <person name="Xie Y."/>
            <person name="Zhang H."/>
            <person name="Jin J."/>
        </authorList>
    </citation>
    <scope>NUCLEOTIDE SEQUENCE</scope>
    <source>
        <strain evidence="1">BM4</strain>
        <plasmid evidence="1">pBM2</plasmid>
    </source>
</reference>
<dbReference type="EMBL" id="KT149388">
    <property type="protein sequence ID" value="ALO75834.1"/>
    <property type="molecule type" value="Genomic_DNA"/>
</dbReference>
<keyword evidence="1" id="KW-0614">Plasmid</keyword>